<protein>
    <submittedName>
        <fullName evidence="2">Uncharacterized protein</fullName>
    </submittedName>
</protein>
<gene>
    <name evidence="2" type="ORF">O181_007939</name>
</gene>
<dbReference type="Proteomes" id="UP000765509">
    <property type="component" value="Unassembled WGS sequence"/>
</dbReference>
<reference evidence="2" key="1">
    <citation type="submission" date="2021-03" db="EMBL/GenBank/DDBJ databases">
        <title>Draft genome sequence of rust myrtle Austropuccinia psidii MF-1, a brazilian biotype.</title>
        <authorList>
            <person name="Quecine M.C."/>
            <person name="Pachon D.M.R."/>
            <person name="Bonatelli M.L."/>
            <person name="Correr F.H."/>
            <person name="Franceschini L.M."/>
            <person name="Leite T.F."/>
            <person name="Margarido G.R.A."/>
            <person name="Almeida C.A."/>
            <person name="Ferrarezi J.A."/>
            <person name="Labate C.A."/>
        </authorList>
    </citation>
    <scope>NUCLEOTIDE SEQUENCE</scope>
    <source>
        <strain evidence="2">MF-1</strain>
    </source>
</reference>
<dbReference type="EMBL" id="AVOT02001801">
    <property type="protein sequence ID" value="MBW0468224.1"/>
    <property type="molecule type" value="Genomic_DNA"/>
</dbReference>
<sequence>MDTNSNTSDMVPQKQFNSPKSSDMECSSSESIIASSTAMSNPPQEFPEGVKCGNTLPPESHVKIGTITNISSKTRFKPSNNKAKKKICQALQLAPEVNERESGAFCPSANERNNGHQINTKNHHPVEVTKIGGVTNHHENIVSSPNLDTQEVTTIPNEKNSTETQRTVSEDEIVLNQMDSAAFSLTLTPSHSCMKSMLENEKKLITF</sequence>
<proteinExistence type="predicted"/>
<evidence type="ECO:0000256" key="1">
    <source>
        <dbReference type="SAM" id="MobiDB-lite"/>
    </source>
</evidence>
<evidence type="ECO:0000313" key="3">
    <source>
        <dbReference type="Proteomes" id="UP000765509"/>
    </source>
</evidence>
<evidence type="ECO:0000313" key="2">
    <source>
        <dbReference type="EMBL" id="MBW0468224.1"/>
    </source>
</evidence>
<feature type="region of interest" description="Disordered" evidence="1">
    <location>
        <begin position="1"/>
        <end position="46"/>
    </location>
</feature>
<feature type="compositionally biased region" description="Low complexity" evidence="1">
    <location>
        <begin position="18"/>
        <end position="40"/>
    </location>
</feature>
<feature type="compositionally biased region" description="Polar residues" evidence="1">
    <location>
        <begin position="1"/>
        <end position="17"/>
    </location>
</feature>
<comment type="caution">
    <text evidence="2">The sequence shown here is derived from an EMBL/GenBank/DDBJ whole genome shotgun (WGS) entry which is preliminary data.</text>
</comment>
<keyword evidence="3" id="KW-1185">Reference proteome</keyword>
<name>A0A9Q3BLT8_9BASI</name>
<accession>A0A9Q3BLT8</accession>
<dbReference type="AlphaFoldDB" id="A0A9Q3BLT8"/>
<organism evidence="2 3">
    <name type="scientific">Austropuccinia psidii MF-1</name>
    <dbReference type="NCBI Taxonomy" id="1389203"/>
    <lineage>
        <taxon>Eukaryota</taxon>
        <taxon>Fungi</taxon>
        <taxon>Dikarya</taxon>
        <taxon>Basidiomycota</taxon>
        <taxon>Pucciniomycotina</taxon>
        <taxon>Pucciniomycetes</taxon>
        <taxon>Pucciniales</taxon>
        <taxon>Sphaerophragmiaceae</taxon>
        <taxon>Austropuccinia</taxon>
    </lineage>
</organism>